<dbReference type="OrthoDB" id="1897642at2759"/>
<feature type="compositionally biased region" description="Low complexity" evidence="1">
    <location>
        <begin position="152"/>
        <end position="161"/>
    </location>
</feature>
<feature type="non-terminal residue" evidence="2">
    <location>
        <position position="401"/>
    </location>
</feature>
<keyword evidence="3" id="KW-1185">Reference proteome</keyword>
<dbReference type="STRING" id="4846.A0A367JVH2"/>
<reference evidence="2 3" key="1">
    <citation type="journal article" date="2018" name="G3 (Bethesda)">
        <title>Phylogenetic and Phylogenomic Definition of Rhizopus Species.</title>
        <authorList>
            <person name="Gryganskyi A.P."/>
            <person name="Golan J."/>
            <person name="Dolatabadi S."/>
            <person name="Mondo S."/>
            <person name="Robb S."/>
            <person name="Idnurm A."/>
            <person name="Muszewska A."/>
            <person name="Steczkiewicz K."/>
            <person name="Masonjones S."/>
            <person name="Liao H.L."/>
            <person name="Gajdeczka M.T."/>
            <person name="Anike F."/>
            <person name="Vuek A."/>
            <person name="Anishchenko I.M."/>
            <person name="Voigt K."/>
            <person name="de Hoog G.S."/>
            <person name="Smith M.E."/>
            <person name="Heitman J."/>
            <person name="Vilgalys R."/>
            <person name="Stajich J.E."/>
        </authorList>
    </citation>
    <scope>NUCLEOTIDE SEQUENCE [LARGE SCALE GENOMIC DNA]</scope>
    <source>
        <strain evidence="2 3">LSU 92-RS-03</strain>
    </source>
</reference>
<organism evidence="2 3">
    <name type="scientific">Rhizopus stolonifer</name>
    <name type="common">Rhizopus nigricans</name>
    <dbReference type="NCBI Taxonomy" id="4846"/>
    <lineage>
        <taxon>Eukaryota</taxon>
        <taxon>Fungi</taxon>
        <taxon>Fungi incertae sedis</taxon>
        <taxon>Mucoromycota</taxon>
        <taxon>Mucoromycotina</taxon>
        <taxon>Mucoromycetes</taxon>
        <taxon>Mucorales</taxon>
        <taxon>Mucorineae</taxon>
        <taxon>Rhizopodaceae</taxon>
        <taxon>Rhizopus</taxon>
    </lineage>
</organism>
<accession>A0A367JVH2</accession>
<gene>
    <name evidence="2" type="ORF">CU098_009839</name>
</gene>
<evidence type="ECO:0000313" key="3">
    <source>
        <dbReference type="Proteomes" id="UP000253551"/>
    </source>
</evidence>
<sequence>MNQDSLLPRSLFSASTLKREPVEEALSMSSFPGQQQQQPKRRRKSITQQQTSNEAIVHHTNAANDPRLGNQNQQKLHENDDIEINMLRQDNVSTAHISHTMHHLLLKLERQQSKQNKYLEKFKQLNKSIKKTNRLISYNANLLTQTADNTKSAAASPSSTPVFPPQTAKRSTPIETSKNKQQQKQQKQHNIDISSDEEDIELNVASTQQQQQRASNKSFTRFPFPAPSKITPIRKVFKEVEFSKSDRMDIFTPRRKQGEVMFKKKPRSLLYNIANENTAKGIHELMITTSLDGELHFWNTEERKKIKTIGSDHLYDTWIDGICWATPATLAFCPPQKSEEPVKLIHIGNTSKTNVEGRIQSLDDSPHENGISVIESLDTGAYNTRTMEKCSFLTGGYDKSV</sequence>
<protein>
    <submittedName>
        <fullName evidence="2">Uncharacterized protein</fullName>
    </submittedName>
</protein>
<dbReference type="EMBL" id="PJQM01002663">
    <property type="protein sequence ID" value="RCH93661.1"/>
    <property type="molecule type" value="Genomic_DNA"/>
</dbReference>
<dbReference type="AlphaFoldDB" id="A0A367JVH2"/>
<comment type="caution">
    <text evidence="2">The sequence shown here is derived from an EMBL/GenBank/DDBJ whole genome shotgun (WGS) entry which is preliminary data.</text>
</comment>
<proteinExistence type="predicted"/>
<evidence type="ECO:0000313" key="2">
    <source>
        <dbReference type="EMBL" id="RCH93661.1"/>
    </source>
</evidence>
<feature type="region of interest" description="Disordered" evidence="1">
    <location>
        <begin position="21"/>
        <end position="51"/>
    </location>
</feature>
<dbReference type="Proteomes" id="UP000253551">
    <property type="component" value="Unassembled WGS sequence"/>
</dbReference>
<evidence type="ECO:0000256" key="1">
    <source>
        <dbReference type="SAM" id="MobiDB-lite"/>
    </source>
</evidence>
<name>A0A367JVH2_RHIST</name>
<feature type="region of interest" description="Disordered" evidence="1">
    <location>
        <begin position="149"/>
        <end position="191"/>
    </location>
</feature>